<feature type="domain" description="DUF7729" evidence="2">
    <location>
        <begin position="24"/>
        <end position="214"/>
    </location>
</feature>
<dbReference type="InterPro" id="IPR056146">
    <property type="entry name" value="DUF7729"/>
</dbReference>
<evidence type="ECO:0000313" key="3">
    <source>
        <dbReference type="EMBL" id="CAG8501454.1"/>
    </source>
</evidence>
<dbReference type="EMBL" id="CAJVQB010000672">
    <property type="protein sequence ID" value="CAG8501454.1"/>
    <property type="molecule type" value="Genomic_DNA"/>
</dbReference>
<feature type="chain" id="PRO_5045389924" evidence="1">
    <location>
        <begin position="25"/>
        <end position="250"/>
    </location>
</feature>
<dbReference type="Proteomes" id="UP000789901">
    <property type="component" value="Unassembled WGS sequence"/>
</dbReference>
<reference evidence="3 4" key="1">
    <citation type="submission" date="2021-06" db="EMBL/GenBank/DDBJ databases">
        <authorList>
            <person name="Kallberg Y."/>
            <person name="Tangrot J."/>
            <person name="Rosling A."/>
        </authorList>
    </citation>
    <scope>NUCLEOTIDE SEQUENCE [LARGE SCALE GENOMIC DNA]</scope>
    <source>
        <strain evidence="3 4">120-4 pot B 10/14</strain>
    </source>
</reference>
<keyword evidence="1" id="KW-0732">Signal</keyword>
<dbReference type="PANTHER" id="PTHR34862:SF1">
    <property type="entry name" value="SPARK DOMAIN-CONTAINING PROTEIN"/>
    <property type="match status" value="1"/>
</dbReference>
<proteinExistence type="predicted"/>
<dbReference type="Pfam" id="PF24855">
    <property type="entry name" value="DUF7729"/>
    <property type="match status" value="1"/>
</dbReference>
<protein>
    <submittedName>
        <fullName evidence="3">23711_t:CDS:1</fullName>
    </submittedName>
</protein>
<sequence>MKSFRSILHLFITFITLLITKSYSQFTTLSPDCSSAVQTFLNSSEFNACFPYNKLSNQIKNVANLQNFATNEKDIINVEDSICSLPKCSDSLISNFNSTFQSKCSADIAKNNSDAIAVSGLIYGYSPTRDSICFKNSTGGYCLVEIIENIENSLMQGSSNTNLSSKVLCTDCVKSIANTYLKYMKSHPPPANLGLGLTHLTDYLNQTCGSSFLDGNVPLAASSTSAGVTIFDMSFATLVTSILISLIFHF</sequence>
<gene>
    <name evidence="3" type="ORF">GMARGA_LOCUS2223</name>
</gene>
<evidence type="ECO:0000256" key="1">
    <source>
        <dbReference type="SAM" id="SignalP"/>
    </source>
</evidence>
<evidence type="ECO:0000259" key="2">
    <source>
        <dbReference type="Pfam" id="PF24855"/>
    </source>
</evidence>
<comment type="caution">
    <text evidence="3">The sequence shown here is derived from an EMBL/GenBank/DDBJ whole genome shotgun (WGS) entry which is preliminary data.</text>
</comment>
<evidence type="ECO:0000313" key="4">
    <source>
        <dbReference type="Proteomes" id="UP000789901"/>
    </source>
</evidence>
<dbReference type="PANTHER" id="PTHR34862">
    <property type="entry name" value="SPARK DOMAIN-CONTAINING PROTEIN"/>
    <property type="match status" value="1"/>
</dbReference>
<feature type="signal peptide" evidence="1">
    <location>
        <begin position="1"/>
        <end position="24"/>
    </location>
</feature>
<name>A0ABM8W1L1_GIGMA</name>
<accession>A0ABM8W1L1</accession>
<keyword evidence="4" id="KW-1185">Reference proteome</keyword>
<organism evidence="3 4">
    <name type="scientific">Gigaspora margarita</name>
    <dbReference type="NCBI Taxonomy" id="4874"/>
    <lineage>
        <taxon>Eukaryota</taxon>
        <taxon>Fungi</taxon>
        <taxon>Fungi incertae sedis</taxon>
        <taxon>Mucoromycota</taxon>
        <taxon>Glomeromycotina</taxon>
        <taxon>Glomeromycetes</taxon>
        <taxon>Diversisporales</taxon>
        <taxon>Gigasporaceae</taxon>
        <taxon>Gigaspora</taxon>
    </lineage>
</organism>